<name>A0A9W9QLI2_PENBR</name>
<evidence type="ECO:0000256" key="1">
    <source>
        <dbReference type="SAM" id="Phobius"/>
    </source>
</evidence>
<reference evidence="2" key="2">
    <citation type="journal article" date="2023" name="IMA Fungus">
        <title>Comparative genomic study of the Penicillium genus elucidates a diverse pangenome and 15 lateral gene transfer events.</title>
        <authorList>
            <person name="Petersen C."/>
            <person name="Sorensen T."/>
            <person name="Nielsen M.R."/>
            <person name="Sondergaard T.E."/>
            <person name="Sorensen J.L."/>
            <person name="Fitzpatrick D.A."/>
            <person name="Frisvad J.C."/>
            <person name="Nielsen K.L."/>
        </authorList>
    </citation>
    <scope>NUCLEOTIDE SEQUENCE</scope>
    <source>
        <strain evidence="2">IBT 35673</strain>
    </source>
</reference>
<evidence type="ECO:0000313" key="3">
    <source>
        <dbReference type="Proteomes" id="UP001147695"/>
    </source>
</evidence>
<dbReference type="EMBL" id="JAPZBQ010000003">
    <property type="protein sequence ID" value="KAJ5338759.1"/>
    <property type="molecule type" value="Genomic_DNA"/>
</dbReference>
<evidence type="ECO:0000313" key="2">
    <source>
        <dbReference type="EMBL" id="KAJ5338759.1"/>
    </source>
</evidence>
<organism evidence="2 3">
    <name type="scientific">Penicillium brevicompactum</name>
    <dbReference type="NCBI Taxonomy" id="5074"/>
    <lineage>
        <taxon>Eukaryota</taxon>
        <taxon>Fungi</taxon>
        <taxon>Dikarya</taxon>
        <taxon>Ascomycota</taxon>
        <taxon>Pezizomycotina</taxon>
        <taxon>Eurotiomycetes</taxon>
        <taxon>Eurotiomycetidae</taxon>
        <taxon>Eurotiales</taxon>
        <taxon>Aspergillaceae</taxon>
        <taxon>Penicillium</taxon>
    </lineage>
</organism>
<reference evidence="2" key="1">
    <citation type="submission" date="2022-12" db="EMBL/GenBank/DDBJ databases">
        <authorList>
            <person name="Petersen C."/>
        </authorList>
    </citation>
    <scope>NUCLEOTIDE SEQUENCE</scope>
    <source>
        <strain evidence="2">IBT 35673</strain>
    </source>
</reference>
<keyword evidence="1" id="KW-1133">Transmembrane helix</keyword>
<gene>
    <name evidence="2" type="ORF">N7452_005487</name>
</gene>
<comment type="caution">
    <text evidence="2">The sequence shown here is derived from an EMBL/GenBank/DDBJ whole genome shotgun (WGS) entry which is preliminary data.</text>
</comment>
<keyword evidence="1" id="KW-0812">Transmembrane</keyword>
<dbReference type="AlphaFoldDB" id="A0A9W9QLI2"/>
<proteinExistence type="predicted"/>
<dbReference type="Proteomes" id="UP001147695">
    <property type="component" value="Unassembled WGS sequence"/>
</dbReference>
<sequence>MRPLLIINSSIIGVIGYTKFVVLSDRRRTPRDRPVVAIKDSKETVVVAHQLLPHLWGDLLVIDGIIKPGAGDLEVCTMFTQPSISPWAYMV</sequence>
<feature type="transmembrane region" description="Helical" evidence="1">
    <location>
        <begin position="6"/>
        <end position="23"/>
    </location>
</feature>
<protein>
    <submittedName>
        <fullName evidence="2">Uncharacterized protein</fullName>
    </submittedName>
</protein>
<keyword evidence="1" id="KW-0472">Membrane</keyword>
<accession>A0A9W9QLI2</accession>